<dbReference type="OrthoDB" id="4062651at2759"/>
<dbReference type="AlphaFoldDB" id="A0A835UKC0"/>
<sequence length="59" mass="6645">MTNWEAFVSVVLGVIMRKSICRFQEASLMAMELIAIFASTLRSSSMVYMQPAMFYADLG</sequence>
<accession>A0A835UKC0</accession>
<protein>
    <submittedName>
        <fullName evidence="1">Uncharacterized protein</fullName>
    </submittedName>
</protein>
<comment type="caution">
    <text evidence="1">The sequence shown here is derived from an EMBL/GenBank/DDBJ whole genome shotgun (WGS) entry which is preliminary data.</text>
</comment>
<gene>
    <name evidence="1" type="ORF">HPP92_017924</name>
</gene>
<proteinExistence type="predicted"/>
<dbReference type="Proteomes" id="UP000636800">
    <property type="component" value="Unassembled WGS sequence"/>
</dbReference>
<organism evidence="1 2">
    <name type="scientific">Vanilla planifolia</name>
    <name type="common">Vanilla</name>
    <dbReference type="NCBI Taxonomy" id="51239"/>
    <lineage>
        <taxon>Eukaryota</taxon>
        <taxon>Viridiplantae</taxon>
        <taxon>Streptophyta</taxon>
        <taxon>Embryophyta</taxon>
        <taxon>Tracheophyta</taxon>
        <taxon>Spermatophyta</taxon>
        <taxon>Magnoliopsida</taxon>
        <taxon>Liliopsida</taxon>
        <taxon>Asparagales</taxon>
        <taxon>Orchidaceae</taxon>
        <taxon>Vanilloideae</taxon>
        <taxon>Vanilleae</taxon>
        <taxon>Vanilla</taxon>
    </lineage>
</organism>
<name>A0A835UKC0_VANPL</name>
<evidence type="ECO:0000313" key="1">
    <source>
        <dbReference type="EMBL" id="KAG0466344.1"/>
    </source>
</evidence>
<keyword evidence="2" id="KW-1185">Reference proteome</keyword>
<evidence type="ECO:0000313" key="2">
    <source>
        <dbReference type="Proteomes" id="UP000636800"/>
    </source>
</evidence>
<dbReference type="EMBL" id="JADCNL010000009">
    <property type="protein sequence ID" value="KAG0466344.1"/>
    <property type="molecule type" value="Genomic_DNA"/>
</dbReference>
<reference evidence="1 2" key="1">
    <citation type="journal article" date="2020" name="Nat. Food">
        <title>A phased Vanilla planifolia genome enables genetic improvement of flavour and production.</title>
        <authorList>
            <person name="Hasing T."/>
            <person name="Tang H."/>
            <person name="Brym M."/>
            <person name="Khazi F."/>
            <person name="Huang T."/>
            <person name="Chambers A.H."/>
        </authorList>
    </citation>
    <scope>NUCLEOTIDE SEQUENCE [LARGE SCALE GENOMIC DNA]</scope>
    <source>
        <tissue evidence="1">Leaf</tissue>
    </source>
</reference>